<dbReference type="EMBL" id="CYRY02013640">
    <property type="protein sequence ID" value="VCW84170.1"/>
    <property type="molecule type" value="Genomic_DNA"/>
</dbReference>
<comment type="caution">
    <text evidence="1">The sequence shown here is derived from an EMBL/GenBank/DDBJ whole genome shotgun (WGS) entry which is preliminary data.</text>
</comment>
<reference evidence="1 2" key="1">
    <citation type="submission" date="2018-10" db="EMBL/GenBank/DDBJ databases">
        <authorList>
            <person name="Ekblom R."/>
            <person name="Jareborg N."/>
        </authorList>
    </citation>
    <scope>NUCLEOTIDE SEQUENCE [LARGE SCALE GENOMIC DNA]</scope>
    <source>
        <tissue evidence="1">Muscle</tissue>
    </source>
</reference>
<name>A0A9X9Q053_GULGU</name>
<proteinExistence type="predicted"/>
<organism evidence="1 2">
    <name type="scientific">Gulo gulo</name>
    <name type="common">Wolverine</name>
    <name type="synonym">Gluton</name>
    <dbReference type="NCBI Taxonomy" id="48420"/>
    <lineage>
        <taxon>Eukaryota</taxon>
        <taxon>Metazoa</taxon>
        <taxon>Chordata</taxon>
        <taxon>Craniata</taxon>
        <taxon>Vertebrata</taxon>
        <taxon>Euteleostomi</taxon>
        <taxon>Mammalia</taxon>
        <taxon>Eutheria</taxon>
        <taxon>Laurasiatheria</taxon>
        <taxon>Carnivora</taxon>
        <taxon>Caniformia</taxon>
        <taxon>Musteloidea</taxon>
        <taxon>Mustelidae</taxon>
        <taxon>Guloninae</taxon>
        <taxon>Gulo</taxon>
    </lineage>
</organism>
<dbReference type="Proteomes" id="UP000269945">
    <property type="component" value="Unassembled WGS sequence"/>
</dbReference>
<evidence type="ECO:0000313" key="2">
    <source>
        <dbReference type="Proteomes" id="UP000269945"/>
    </source>
</evidence>
<gene>
    <name evidence="1" type="ORF">BN2614_LOCUS4</name>
</gene>
<feature type="non-terminal residue" evidence="1">
    <location>
        <position position="1"/>
    </location>
</feature>
<evidence type="ECO:0000313" key="1">
    <source>
        <dbReference type="EMBL" id="VCW84170.1"/>
    </source>
</evidence>
<keyword evidence="2" id="KW-1185">Reference proteome</keyword>
<dbReference type="AlphaFoldDB" id="A0A9X9Q053"/>
<sequence length="71" mass="7722">MGQELCTKTLQPGGSCHRCWEGGDAHSCPRTAPVPEPTEAAIELTDLKEASCSMTSFHPRGLRAVHARKFK</sequence>
<protein>
    <submittedName>
        <fullName evidence="1">Uncharacterized protein</fullName>
    </submittedName>
</protein>
<accession>A0A9X9Q053</accession>